<dbReference type="RefSeq" id="XP_013385554.1">
    <property type="nucleotide sequence ID" value="XM_013530100.1"/>
</dbReference>
<feature type="active site" description="Proton donor/acceptor" evidence="6">
    <location>
        <position position="96"/>
    </location>
</feature>
<evidence type="ECO:0000313" key="10">
    <source>
        <dbReference type="Proteomes" id="UP000085678"/>
    </source>
</evidence>
<feature type="binding site" evidence="7">
    <location>
        <begin position="17"/>
        <end position="24"/>
    </location>
    <ligand>
        <name>substrate</name>
    </ligand>
</feature>
<dbReference type="Gene3D" id="3.40.50.1240">
    <property type="entry name" value="Phosphoglycerate mutase-like"/>
    <property type="match status" value="1"/>
</dbReference>
<comment type="similarity">
    <text evidence="3 9">Belongs to the phosphoglycerate mutase family. BPG-dependent PGAM subfamily.</text>
</comment>
<dbReference type="InterPro" id="IPR005952">
    <property type="entry name" value="Phosphogly_mut1"/>
</dbReference>
<dbReference type="RefSeq" id="XP_013385560.1">
    <property type="nucleotide sequence ID" value="XM_013530106.1"/>
</dbReference>
<dbReference type="EC" id="5.4.2.4" evidence="9"/>
<dbReference type="EC" id="5.4.2.11" evidence="9"/>
<reference evidence="11 12" key="1">
    <citation type="submission" date="2025-04" db="UniProtKB">
        <authorList>
            <consortium name="RefSeq"/>
        </authorList>
    </citation>
    <scope>IDENTIFICATION</scope>
    <source>
        <tissue evidence="11 12">Gonads</tissue>
    </source>
</reference>
<dbReference type="NCBIfam" id="NF010713">
    <property type="entry name" value="PRK14115.1"/>
    <property type="match status" value="1"/>
</dbReference>
<feature type="binding site" evidence="7">
    <location>
        <begin position="96"/>
        <end position="99"/>
    </location>
    <ligand>
        <name>substrate</name>
    </ligand>
</feature>
<evidence type="ECO:0000256" key="3">
    <source>
        <dbReference type="ARBA" id="ARBA00006717"/>
    </source>
</evidence>
<feature type="binding site" evidence="7">
    <location>
        <position position="107"/>
    </location>
    <ligand>
        <name>substrate</name>
    </ligand>
</feature>
<comment type="catalytic activity">
    <reaction evidence="2 9">
        <text>(2R)-3-phospho-glyceroyl phosphate = (2R)-2,3-bisphosphoglycerate + H(+)</text>
        <dbReference type="Rhea" id="RHEA:17765"/>
        <dbReference type="ChEBI" id="CHEBI:15378"/>
        <dbReference type="ChEBI" id="CHEBI:57604"/>
        <dbReference type="ChEBI" id="CHEBI:58248"/>
        <dbReference type="EC" id="5.4.2.4"/>
    </reaction>
</comment>
<evidence type="ECO:0000313" key="13">
    <source>
        <dbReference type="RefSeq" id="XP_013385509.1"/>
    </source>
</evidence>
<keyword evidence="10" id="KW-1185">Reference proteome</keyword>
<dbReference type="GO" id="GO:0004619">
    <property type="term" value="F:phosphoglycerate mutase activity"/>
    <property type="evidence" value="ECO:0007669"/>
    <property type="project" value="UniProtKB-EC"/>
</dbReference>
<evidence type="ECO:0000313" key="21">
    <source>
        <dbReference type="RefSeq" id="XP_013385577.1"/>
    </source>
</evidence>
<evidence type="ECO:0000256" key="9">
    <source>
        <dbReference type="RuleBase" id="RU004511"/>
    </source>
</evidence>
<dbReference type="HAMAP" id="MF_01039">
    <property type="entry name" value="PGAM_GpmA"/>
    <property type="match status" value="1"/>
</dbReference>
<feature type="active site" description="Tele-phosphohistidine intermediate" evidence="6">
    <location>
        <position position="18"/>
    </location>
</feature>
<proteinExistence type="inferred from homology"/>
<gene>
    <name evidence="11 12 13 14 15 16 17 18 19 20 21 22" type="primary">LOC106155287</name>
</gene>
<dbReference type="RefSeq" id="XP_013385584.1">
    <property type="nucleotide sequence ID" value="XM_013530130.1"/>
</dbReference>
<dbReference type="RefSeq" id="XP_013385538.1">
    <property type="nucleotide sequence ID" value="XM_013530084.1"/>
</dbReference>
<comment type="catalytic activity">
    <reaction evidence="1 9">
        <text>(2R)-2-phosphoglycerate = (2R)-3-phosphoglycerate</text>
        <dbReference type="Rhea" id="RHEA:15901"/>
        <dbReference type="ChEBI" id="CHEBI:58272"/>
        <dbReference type="ChEBI" id="CHEBI:58289"/>
        <dbReference type="EC" id="5.4.2.11"/>
    </reaction>
</comment>
<dbReference type="AlphaFoldDB" id="A0A1S3HKQ1"/>
<name>A0A1S3HKQ1_LINAN</name>
<dbReference type="OrthoDB" id="354304at2759"/>
<sequence length="258" mass="29661">MTDNNHNCRAVSLVLLRHGESIWNKDNKFCGWVDADLADTGHQEAKTAGRILREKGFTFDVAFCSVLKRSVKSLNIVLDELDLHWIPVFKHWRLNERHYGALQGKNKAETAALFGEEQVKIWRRAYDVRPPPLEDSDPGWQGEDARYKFIDKRLIPRHECLKDAEQRILPYWHDVIFPKIKSGSRVLICVHGTSVRALLKYLNKVPEEEIIDLNIPTGIPLVFESDKDLSPVRHYYLADEAKVQAAIQKVADQGKARN</sequence>
<dbReference type="SMART" id="SM00855">
    <property type="entry name" value="PGAM"/>
    <property type="match status" value="1"/>
</dbReference>
<keyword evidence="5 9" id="KW-0413">Isomerase</keyword>
<dbReference type="NCBIfam" id="TIGR01258">
    <property type="entry name" value="pgm_1"/>
    <property type="match status" value="1"/>
</dbReference>
<dbReference type="Pfam" id="PF00300">
    <property type="entry name" value="His_Phos_1"/>
    <property type="match status" value="1"/>
</dbReference>
<dbReference type="KEGG" id="lak:106155287"/>
<dbReference type="RefSeq" id="XP_013385528.1">
    <property type="nucleotide sequence ID" value="XM_013530074.1"/>
</dbReference>
<dbReference type="SUPFAM" id="SSF53254">
    <property type="entry name" value="Phosphoglycerate mutase-like"/>
    <property type="match status" value="1"/>
</dbReference>
<protein>
    <recommendedName>
        <fullName evidence="9">Phosphoglycerate mutase</fullName>
        <ecNumber evidence="9">5.4.2.11</ecNumber>
        <ecNumber evidence="9">5.4.2.4</ecNumber>
    </recommendedName>
</protein>
<evidence type="ECO:0000313" key="11">
    <source>
        <dbReference type="RefSeq" id="XP_013385490.1"/>
    </source>
</evidence>
<dbReference type="PIRSF" id="PIRSF000709">
    <property type="entry name" value="6PFK_2-Ptase"/>
    <property type="match status" value="1"/>
</dbReference>
<accession>A0A1S3HKQ1</accession>
<dbReference type="InterPro" id="IPR029033">
    <property type="entry name" value="His_PPase_superfam"/>
</dbReference>
<evidence type="ECO:0000256" key="4">
    <source>
        <dbReference type="ARBA" id="ARBA00023152"/>
    </source>
</evidence>
<evidence type="ECO:0000313" key="12">
    <source>
        <dbReference type="RefSeq" id="XP_013385500.1"/>
    </source>
</evidence>
<dbReference type="GO" id="GO:0006096">
    <property type="term" value="P:glycolytic process"/>
    <property type="evidence" value="ECO:0007669"/>
    <property type="project" value="UniProtKB-KW"/>
</dbReference>
<evidence type="ECO:0000256" key="5">
    <source>
        <dbReference type="ARBA" id="ARBA00023235"/>
    </source>
</evidence>
<dbReference type="PANTHER" id="PTHR11931">
    <property type="entry name" value="PHOSPHOGLYCERATE MUTASE"/>
    <property type="match status" value="1"/>
</dbReference>
<feature type="binding site" evidence="7">
    <location>
        <begin position="123"/>
        <end position="124"/>
    </location>
    <ligand>
        <name>substrate</name>
    </ligand>
</feature>
<dbReference type="FunFam" id="3.40.50.1240:FF:000003">
    <property type="entry name" value="2,3-bisphosphoglycerate-dependent phosphoglycerate mutase"/>
    <property type="match status" value="1"/>
</dbReference>
<evidence type="ECO:0000256" key="1">
    <source>
        <dbReference type="ARBA" id="ARBA00000380"/>
    </source>
</evidence>
<dbReference type="InterPro" id="IPR013078">
    <property type="entry name" value="His_Pase_superF_clade-1"/>
</dbReference>
<dbReference type="RefSeq" id="XP_013385568.1">
    <property type="nucleotide sequence ID" value="XM_013530114.1"/>
</dbReference>
<keyword evidence="4 9" id="KW-0324">Glycolysis</keyword>
<dbReference type="Proteomes" id="UP000085678">
    <property type="component" value="Unplaced"/>
</dbReference>
<evidence type="ECO:0000313" key="16">
    <source>
        <dbReference type="RefSeq" id="XP_013385538.1"/>
    </source>
</evidence>
<dbReference type="STRING" id="7574.A0A1S3HKQ1"/>
<dbReference type="RefSeq" id="XP_013385509.1">
    <property type="nucleotide sequence ID" value="XM_013530055.1"/>
</dbReference>
<dbReference type="GeneID" id="106155287"/>
<evidence type="ECO:0000313" key="15">
    <source>
        <dbReference type="RefSeq" id="XP_013385528.1"/>
    </source>
</evidence>
<evidence type="ECO:0000313" key="17">
    <source>
        <dbReference type="RefSeq" id="XP_013385546.1"/>
    </source>
</evidence>
<evidence type="ECO:0000313" key="20">
    <source>
        <dbReference type="RefSeq" id="XP_013385568.1"/>
    </source>
</evidence>
<dbReference type="RefSeq" id="XP_013385517.1">
    <property type="nucleotide sequence ID" value="XM_013530063.1"/>
</dbReference>
<dbReference type="RefSeq" id="XP_013385577.1">
    <property type="nucleotide sequence ID" value="XM_013530123.1"/>
</dbReference>
<dbReference type="InterPro" id="IPR001345">
    <property type="entry name" value="PG/BPGM_mutase_AS"/>
</dbReference>
<dbReference type="RefSeq" id="XP_013385490.1">
    <property type="nucleotide sequence ID" value="XM_013530036.1"/>
</dbReference>
<feature type="site" description="Transition state stabilizer" evidence="8">
    <location>
        <position position="191"/>
    </location>
</feature>
<evidence type="ECO:0000256" key="7">
    <source>
        <dbReference type="PIRSR" id="PIRSR613078-2"/>
    </source>
</evidence>
<evidence type="ECO:0000256" key="6">
    <source>
        <dbReference type="PIRSR" id="PIRSR613078-1"/>
    </source>
</evidence>
<dbReference type="RefSeq" id="XP_013385546.1">
    <property type="nucleotide sequence ID" value="XM_013530092.1"/>
</dbReference>
<evidence type="ECO:0000313" key="14">
    <source>
        <dbReference type="RefSeq" id="XP_013385517.1"/>
    </source>
</evidence>
<dbReference type="PROSITE" id="PS00175">
    <property type="entry name" value="PG_MUTASE"/>
    <property type="match status" value="1"/>
</dbReference>
<evidence type="ECO:0000313" key="19">
    <source>
        <dbReference type="RefSeq" id="XP_013385560.1"/>
    </source>
</evidence>
<dbReference type="RefSeq" id="XP_013385500.1">
    <property type="nucleotide sequence ID" value="XM_013530046.1"/>
</dbReference>
<evidence type="ECO:0000256" key="8">
    <source>
        <dbReference type="PIRSR" id="PIRSR613078-3"/>
    </source>
</evidence>
<evidence type="ECO:0000313" key="18">
    <source>
        <dbReference type="RefSeq" id="XP_013385554.1"/>
    </source>
</evidence>
<dbReference type="GO" id="GO:0004082">
    <property type="term" value="F:bisphosphoglycerate mutase activity"/>
    <property type="evidence" value="ECO:0007669"/>
    <property type="project" value="UniProtKB-EC"/>
</dbReference>
<dbReference type="CDD" id="cd07067">
    <property type="entry name" value="HP_PGM_like"/>
    <property type="match status" value="1"/>
</dbReference>
<feature type="binding site" evidence="7">
    <location>
        <position position="69"/>
    </location>
    <ligand>
        <name>substrate</name>
    </ligand>
</feature>
<evidence type="ECO:0000313" key="22">
    <source>
        <dbReference type="RefSeq" id="XP_013385584.1"/>
    </source>
</evidence>
<organism evidence="10 22">
    <name type="scientific">Lingula anatina</name>
    <name type="common">Brachiopod</name>
    <name type="synonym">Lingula unguis</name>
    <dbReference type="NCBI Taxonomy" id="7574"/>
    <lineage>
        <taxon>Eukaryota</taxon>
        <taxon>Metazoa</taxon>
        <taxon>Spiralia</taxon>
        <taxon>Lophotrochozoa</taxon>
        <taxon>Brachiopoda</taxon>
        <taxon>Linguliformea</taxon>
        <taxon>Lingulata</taxon>
        <taxon>Lingulida</taxon>
        <taxon>Linguloidea</taxon>
        <taxon>Lingulidae</taxon>
        <taxon>Lingula</taxon>
    </lineage>
</organism>
<evidence type="ECO:0000256" key="2">
    <source>
        <dbReference type="ARBA" id="ARBA00000505"/>
    </source>
</evidence>